<dbReference type="GO" id="GO:0008270">
    <property type="term" value="F:zinc ion binding"/>
    <property type="evidence" value="ECO:0007669"/>
    <property type="project" value="InterPro"/>
</dbReference>
<proteinExistence type="predicted"/>
<feature type="domain" description="Zn(2)-C6 fungal-type" evidence="5">
    <location>
        <begin position="58"/>
        <end position="86"/>
    </location>
</feature>
<dbReference type="InterPro" id="IPR036864">
    <property type="entry name" value="Zn2-C6_fun-type_DNA-bd_sf"/>
</dbReference>
<dbReference type="GO" id="GO:0003677">
    <property type="term" value="F:DNA binding"/>
    <property type="evidence" value="ECO:0007669"/>
    <property type="project" value="UniProtKB-KW"/>
</dbReference>
<dbReference type="InterPro" id="IPR001138">
    <property type="entry name" value="Zn2Cys6_DnaBD"/>
</dbReference>
<keyword evidence="7" id="KW-1185">Reference proteome</keyword>
<dbReference type="CDD" id="cd00067">
    <property type="entry name" value="GAL4"/>
    <property type="match status" value="1"/>
</dbReference>
<dbReference type="Proteomes" id="UP000095009">
    <property type="component" value="Unassembled WGS sequence"/>
</dbReference>
<dbReference type="PROSITE" id="PS00463">
    <property type="entry name" value="ZN2_CY6_FUNGAL_1"/>
    <property type="match status" value="1"/>
</dbReference>
<dbReference type="InterPro" id="IPR050675">
    <property type="entry name" value="OAF3"/>
</dbReference>
<keyword evidence="3" id="KW-0804">Transcription</keyword>
<dbReference type="GO" id="GO:0000981">
    <property type="term" value="F:DNA-binding transcription factor activity, RNA polymerase II-specific"/>
    <property type="evidence" value="ECO:0007669"/>
    <property type="project" value="InterPro"/>
</dbReference>
<dbReference type="STRING" id="857566.A0A1E3PRF5"/>
<dbReference type="SMART" id="SM00066">
    <property type="entry name" value="GAL4"/>
    <property type="match status" value="1"/>
</dbReference>
<dbReference type="AlphaFoldDB" id="A0A1E3PRF5"/>
<dbReference type="SUPFAM" id="SSF57701">
    <property type="entry name" value="Zn2/Cys6 DNA-binding domain"/>
    <property type="match status" value="1"/>
</dbReference>
<gene>
    <name evidence="6" type="ORF">NADFUDRAFT_81985</name>
</gene>
<feature type="non-terminal residue" evidence="6">
    <location>
        <position position="196"/>
    </location>
</feature>
<evidence type="ECO:0000256" key="3">
    <source>
        <dbReference type="ARBA" id="ARBA00023163"/>
    </source>
</evidence>
<reference evidence="6 7" key="1">
    <citation type="journal article" date="2016" name="Proc. Natl. Acad. Sci. U.S.A.">
        <title>Comparative genomics of biotechnologically important yeasts.</title>
        <authorList>
            <person name="Riley R."/>
            <person name="Haridas S."/>
            <person name="Wolfe K.H."/>
            <person name="Lopes M.R."/>
            <person name="Hittinger C.T."/>
            <person name="Goeker M."/>
            <person name="Salamov A.A."/>
            <person name="Wisecaver J.H."/>
            <person name="Long T.M."/>
            <person name="Calvey C.H."/>
            <person name="Aerts A.L."/>
            <person name="Barry K.W."/>
            <person name="Choi C."/>
            <person name="Clum A."/>
            <person name="Coughlan A.Y."/>
            <person name="Deshpande S."/>
            <person name="Douglass A.P."/>
            <person name="Hanson S.J."/>
            <person name="Klenk H.-P."/>
            <person name="LaButti K.M."/>
            <person name="Lapidus A."/>
            <person name="Lindquist E.A."/>
            <person name="Lipzen A.M."/>
            <person name="Meier-Kolthoff J.P."/>
            <person name="Ohm R.A."/>
            <person name="Otillar R.P."/>
            <person name="Pangilinan J.L."/>
            <person name="Peng Y."/>
            <person name="Rokas A."/>
            <person name="Rosa C.A."/>
            <person name="Scheuner C."/>
            <person name="Sibirny A.A."/>
            <person name="Slot J.C."/>
            <person name="Stielow J.B."/>
            <person name="Sun H."/>
            <person name="Kurtzman C.P."/>
            <person name="Blackwell M."/>
            <person name="Grigoriev I.V."/>
            <person name="Jeffries T.W."/>
        </authorList>
    </citation>
    <scope>NUCLEOTIDE SEQUENCE [LARGE SCALE GENOMIC DNA]</scope>
    <source>
        <strain evidence="6 7">DSM 6958</strain>
    </source>
</reference>
<keyword evidence="2" id="KW-0238">DNA-binding</keyword>
<dbReference type="EMBL" id="KV454407">
    <property type="protein sequence ID" value="ODQ67532.1"/>
    <property type="molecule type" value="Genomic_DNA"/>
</dbReference>
<accession>A0A1E3PRF5</accession>
<evidence type="ECO:0000259" key="5">
    <source>
        <dbReference type="PROSITE" id="PS50048"/>
    </source>
</evidence>
<protein>
    <recommendedName>
        <fullName evidence="5">Zn(2)-C6 fungal-type domain-containing protein</fullName>
    </recommendedName>
</protein>
<keyword evidence="1" id="KW-0805">Transcription regulation</keyword>
<evidence type="ECO:0000256" key="4">
    <source>
        <dbReference type="ARBA" id="ARBA00023242"/>
    </source>
</evidence>
<evidence type="ECO:0000313" key="6">
    <source>
        <dbReference type="EMBL" id="ODQ67532.1"/>
    </source>
</evidence>
<evidence type="ECO:0000313" key="7">
    <source>
        <dbReference type="Proteomes" id="UP000095009"/>
    </source>
</evidence>
<dbReference type="Gene3D" id="4.10.240.10">
    <property type="entry name" value="Zn(2)-C6 fungal-type DNA-binding domain"/>
    <property type="match status" value="1"/>
</dbReference>
<name>A0A1E3PRF5_9ASCO</name>
<dbReference type="PANTHER" id="PTHR31069:SF32">
    <property type="entry name" value="ARGININE METABOLISM REGULATION PROTEIN II"/>
    <property type="match status" value="1"/>
</dbReference>
<dbReference type="Pfam" id="PF00172">
    <property type="entry name" value="Zn_clus"/>
    <property type="match status" value="1"/>
</dbReference>
<dbReference type="PROSITE" id="PS50048">
    <property type="entry name" value="ZN2_CY6_FUNGAL_2"/>
    <property type="match status" value="1"/>
</dbReference>
<evidence type="ECO:0000256" key="2">
    <source>
        <dbReference type="ARBA" id="ARBA00023125"/>
    </source>
</evidence>
<dbReference type="OrthoDB" id="3477330at2759"/>
<dbReference type="PANTHER" id="PTHR31069">
    <property type="entry name" value="OLEATE-ACTIVATED TRANSCRIPTION FACTOR 1-RELATED"/>
    <property type="match status" value="1"/>
</dbReference>
<organism evidence="6 7">
    <name type="scientific">Nadsonia fulvescens var. elongata DSM 6958</name>
    <dbReference type="NCBI Taxonomy" id="857566"/>
    <lineage>
        <taxon>Eukaryota</taxon>
        <taxon>Fungi</taxon>
        <taxon>Dikarya</taxon>
        <taxon>Ascomycota</taxon>
        <taxon>Saccharomycotina</taxon>
        <taxon>Dipodascomycetes</taxon>
        <taxon>Dipodascales</taxon>
        <taxon>Dipodascales incertae sedis</taxon>
        <taxon>Nadsonia</taxon>
    </lineage>
</organism>
<evidence type="ECO:0000256" key="1">
    <source>
        <dbReference type="ARBA" id="ARBA00023015"/>
    </source>
</evidence>
<keyword evidence="4" id="KW-0539">Nucleus</keyword>
<sequence>MSKATYNSAKIVGSDKTHMKSPSVPADGCFESSPGTSAAVPIASPSVTTTKTTKTFTGCWTCRARKIRCDLRQPSCLRCEIANVVCEGYSIKLRWSCGASSLSPSSYSRSKNGEKVVKVARAMDNQPNEDEEVFSRRSVNFVEYPPEMRFESYNDMDATLAKLNAPTFKRENETIVLGPFGVFQGKIPNYKRIRKS</sequence>